<organism evidence="1 2">
    <name type="scientific">Sphingobium chlorophenolicum L-1</name>
    <dbReference type="NCBI Taxonomy" id="690566"/>
    <lineage>
        <taxon>Bacteria</taxon>
        <taxon>Pseudomonadati</taxon>
        <taxon>Pseudomonadota</taxon>
        <taxon>Alphaproteobacteria</taxon>
        <taxon>Sphingomonadales</taxon>
        <taxon>Sphingomonadaceae</taxon>
        <taxon>Sphingobium</taxon>
    </lineage>
</organism>
<dbReference type="EMBL" id="CP002799">
    <property type="protein sequence ID" value="AEG50687.1"/>
    <property type="molecule type" value="Genomic_DNA"/>
</dbReference>
<sequence length="42" mass="5123">MGIYRNIFIDLFYTLHDQPLGNPTLAQEEFIDSLVWRVYNRY</sequence>
<dbReference type="AlphaFoldDB" id="F6F2M5"/>
<accession>F6F2M5</accession>
<dbReference type="KEGG" id="sch:Sphch_3067"/>
<name>F6F2M5_SPHCR</name>
<protein>
    <submittedName>
        <fullName evidence="1">Uncharacterized protein</fullName>
    </submittedName>
</protein>
<evidence type="ECO:0000313" key="1">
    <source>
        <dbReference type="EMBL" id="AEG50687.1"/>
    </source>
</evidence>
<keyword evidence="2" id="KW-1185">Reference proteome</keyword>
<reference evidence="1 2" key="1">
    <citation type="submission" date="2011-05" db="EMBL/GenBank/DDBJ databases">
        <title>Complete sequence of chromosome 2 of Sphingobium chlorophenolicum L-1.</title>
        <authorList>
            <consortium name="US DOE Joint Genome Institute"/>
            <person name="Lucas S."/>
            <person name="Han J."/>
            <person name="Lapidus A."/>
            <person name="Cheng J.-F."/>
            <person name="Goodwin L."/>
            <person name="Pitluck S."/>
            <person name="Peters L."/>
            <person name="Daligault H."/>
            <person name="Han C."/>
            <person name="Tapia R."/>
            <person name="Land M."/>
            <person name="Hauser L."/>
            <person name="Kyrpides N."/>
            <person name="Ivanova N."/>
            <person name="Pagani I."/>
            <person name="Turner P."/>
            <person name="Copley S."/>
            <person name="Woyke T."/>
        </authorList>
    </citation>
    <scope>NUCLEOTIDE SEQUENCE [LARGE SCALE GENOMIC DNA]</scope>
    <source>
        <strain evidence="1 2">L-1</strain>
    </source>
</reference>
<dbReference type="Proteomes" id="UP000007150">
    <property type="component" value="Chromosome 2"/>
</dbReference>
<evidence type="ECO:0000313" key="2">
    <source>
        <dbReference type="Proteomes" id="UP000007150"/>
    </source>
</evidence>
<dbReference type="HOGENOM" id="CLU_3257970_0_0_5"/>
<proteinExistence type="predicted"/>
<gene>
    <name evidence="1" type="ORF">Sphch_3067</name>
</gene>
<dbReference type="STRING" id="690566.Sphch_3067"/>